<reference evidence="7 8" key="1">
    <citation type="submission" date="2015-11" db="EMBL/GenBank/DDBJ databases">
        <title>Description and complete genome sequence of a novel strain predominating in hypersaline microbial mats and representing a new family of the Bacteriodetes phylum.</title>
        <authorList>
            <person name="Spring S."/>
            <person name="Bunk B."/>
            <person name="Sproer C."/>
            <person name="Klenk H.-P."/>
        </authorList>
    </citation>
    <scope>NUCLEOTIDE SEQUENCE [LARGE SCALE GENOMIC DNA]</scope>
    <source>
        <strain evidence="7 8">L21-Spi-D4</strain>
    </source>
</reference>
<organism evidence="7 8">
    <name type="scientific">Salinivirga cyanobacteriivorans</name>
    <dbReference type="NCBI Taxonomy" id="1307839"/>
    <lineage>
        <taxon>Bacteria</taxon>
        <taxon>Pseudomonadati</taxon>
        <taxon>Bacteroidota</taxon>
        <taxon>Bacteroidia</taxon>
        <taxon>Bacteroidales</taxon>
        <taxon>Salinivirgaceae</taxon>
        <taxon>Salinivirga</taxon>
    </lineage>
</organism>
<dbReference type="CDD" id="cd17814">
    <property type="entry name" value="Fe-ADH-like"/>
    <property type="match status" value="1"/>
</dbReference>
<dbReference type="Gene3D" id="3.40.50.1970">
    <property type="match status" value="1"/>
</dbReference>
<gene>
    <name evidence="7" type="primary">adhB</name>
    <name evidence="7" type="ORF">L21SP5_02556</name>
</gene>
<keyword evidence="3 7" id="KW-0560">Oxidoreductase</keyword>
<protein>
    <submittedName>
        <fullName evidence="7">Alcohol dehydrogenase 2</fullName>
        <ecNumber evidence="7">1.1.1.1</ecNumber>
    </submittedName>
</protein>
<dbReference type="Pfam" id="PF00465">
    <property type="entry name" value="Fe-ADH"/>
    <property type="match status" value="1"/>
</dbReference>
<dbReference type="Proteomes" id="UP000064893">
    <property type="component" value="Chromosome"/>
</dbReference>
<dbReference type="InterPro" id="IPR018211">
    <property type="entry name" value="ADH_Fe_CS"/>
</dbReference>
<dbReference type="PROSITE" id="PS00060">
    <property type="entry name" value="ADH_IRON_2"/>
    <property type="match status" value="1"/>
</dbReference>
<evidence type="ECO:0000259" key="6">
    <source>
        <dbReference type="Pfam" id="PF25137"/>
    </source>
</evidence>
<dbReference type="PANTHER" id="PTHR11496">
    <property type="entry name" value="ALCOHOL DEHYDROGENASE"/>
    <property type="match status" value="1"/>
</dbReference>
<dbReference type="PANTHER" id="PTHR11496:SF102">
    <property type="entry name" value="ALCOHOL DEHYDROGENASE 4"/>
    <property type="match status" value="1"/>
</dbReference>
<comment type="cofactor">
    <cofactor evidence="1">
        <name>Fe cation</name>
        <dbReference type="ChEBI" id="CHEBI:24875"/>
    </cofactor>
</comment>
<evidence type="ECO:0000256" key="3">
    <source>
        <dbReference type="ARBA" id="ARBA00023002"/>
    </source>
</evidence>
<dbReference type="AlphaFoldDB" id="A0A0S2I1C6"/>
<evidence type="ECO:0000256" key="2">
    <source>
        <dbReference type="ARBA" id="ARBA00007358"/>
    </source>
</evidence>
<name>A0A0S2I1C6_9BACT</name>
<dbReference type="RefSeq" id="WP_057953573.1">
    <property type="nucleotide sequence ID" value="NZ_CP013118.1"/>
</dbReference>
<keyword evidence="8" id="KW-1185">Reference proteome</keyword>
<dbReference type="Pfam" id="PF25137">
    <property type="entry name" value="ADH_Fe_C"/>
    <property type="match status" value="1"/>
</dbReference>
<dbReference type="InterPro" id="IPR056798">
    <property type="entry name" value="ADH_Fe_C"/>
</dbReference>
<dbReference type="InterPro" id="IPR039697">
    <property type="entry name" value="Alcohol_dehydrogenase_Fe"/>
</dbReference>
<accession>A0A0S2I1C6</accession>
<evidence type="ECO:0000313" key="7">
    <source>
        <dbReference type="EMBL" id="ALO16179.1"/>
    </source>
</evidence>
<comment type="similarity">
    <text evidence="2">Belongs to the iron-containing alcohol dehydrogenase family.</text>
</comment>
<dbReference type="FunFam" id="1.20.1090.10:FF:000001">
    <property type="entry name" value="Aldehyde-alcohol dehydrogenase"/>
    <property type="match status" value="1"/>
</dbReference>
<dbReference type="GO" id="GO:0046872">
    <property type="term" value="F:metal ion binding"/>
    <property type="evidence" value="ECO:0007669"/>
    <property type="project" value="InterPro"/>
</dbReference>
<dbReference type="EC" id="1.1.1.1" evidence="7"/>
<evidence type="ECO:0000256" key="4">
    <source>
        <dbReference type="ARBA" id="ARBA00023027"/>
    </source>
</evidence>
<evidence type="ECO:0000313" key="8">
    <source>
        <dbReference type="Proteomes" id="UP000064893"/>
    </source>
</evidence>
<dbReference type="OrthoDB" id="9801156at2"/>
<evidence type="ECO:0000256" key="1">
    <source>
        <dbReference type="ARBA" id="ARBA00001962"/>
    </source>
</evidence>
<dbReference type="InterPro" id="IPR001670">
    <property type="entry name" value="ADH_Fe/GldA"/>
</dbReference>
<feature type="domain" description="Alcohol dehydrogenase iron-type/glycerol dehydrogenase GldA" evidence="5">
    <location>
        <begin position="17"/>
        <end position="184"/>
    </location>
</feature>
<dbReference type="STRING" id="1307839.L21SP5_02556"/>
<dbReference type="FunFam" id="3.40.50.1970:FF:000003">
    <property type="entry name" value="Alcohol dehydrogenase, iron-containing"/>
    <property type="match status" value="1"/>
</dbReference>
<dbReference type="GO" id="GO:0004022">
    <property type="term" value="F:alcohol dehydrogenase (NAD+) activity"/>
    <property type="evidence" value="ECO:0007669"/>
    <property type="project" value="UniProtKB-EC"/>
</dbReference>
<dbReference type="EMBL" id="CP013118">
    <property type="protein sequence ID" value="ALO16179.1"/>
    <property type="molecule type" value="Genomic_DNA"/>
</dbReference>
<proteinExistence type="inferred from homology"/>
<dbReference type="NCBIfam" id="NF041833">
    <property type="entry name" value="Fe_ADH_ErcA"/>
    <property type="match status" value="1"/>
</dbReference>
<dbReference type="KEGG" id="blq:L21SP5_02556"/>
<dbReference type="PATRIC" id="fig|1307839.3.peg.2685"/>
<evidence type="ECO:0000259" key="5">
    <source>
        <dbReference type="Pfam" id="PF00465"/>
    </source>
</evidence>
<keyword evidence="4" id="KW-0520">NAD</keyword>
<feature type="domain" description="Fe-containing alcohol dehydrogenase-like C-terminal" evidence="6">
    <location>
        <begin position="195"/>
        <end position="389"/>
    </location>
</feature>
<dbReference type="Gene3D" id="1.20.1090.10">
    <property type="entry name" value="Dehydroquinate synthase-like - alpha domain"/>
    <property type="match status" value="1"/>
</dbReference>
<sequence length="390" mass="42795">MDYDQKIEIEPRKFVAPEYIFGADARKMAINYVKKLGGEKILLVTDGGLLQTPWIKEIEDDLQLNEIDYIIFHDISPNPRDNEVVLGVNVYENENCNLILAIGGGSVLDCAKGIGIVATNKQPIECFEGVDKIKTPIPPLVCIPTTSGTSADVSQFAIINREKERYKMAIISKATVPDVALIDPVVLTTMSKSLTVFTGMDALSHAFEAYVSNASSAFTDLYALEAIKIINSSLKNSVDNPNDIQLRAKTMLASLYAGLAFSNASLGCVHSLAHSLGGFLDLPHGECNAILLPHVVDYNFYQAKEKYIKIAQLLNLNIDSDDEAKAKRSLIEYLRNVQLSLGVDPFLKKRGVSPDIITALAEKAYNDPCNATNPREPKKSDLQAIYLQAL</sequence>
<dbReference type="SUPFAM" id="SSF56796">
    <property type="entry name" value="Dehydroquinate synthase-like"/>
    <property type="match status" value="1"/>
</dbReference>